<dbReference type="EMBL" id="FOVE01000016">
    <property type="protein sequence ID" value="SFN73450.1"/>
    <property type="molecule type" value="Genomic_DNA"/>
</dbReference>
<sequence length="63" mass="6975">MLRCASKGKVMVSINDHPDIRQCFADFWMEGLDIKYSTAHAAPQTSRELVICNWDAGTAGGLF</sequence>
<dbReference type="GO" id="GO:0008168">
    <property type="term" value="F:methyltransferase activity"/>
    <property type="evidence" value="ECO:0007669"/>
    <property type="project" value="UniProtKB-KW"/>
</dbReference>
<organism evidence="1 2">
    <name type="scientific">Formivibrio citricus</name>
    <dbReference type="NCBI Taxonomy" id="83765"/>
    <lineage>
        <taxon>Bacteria</taxon>
        <taxon>Pseudomonadati</taxon>
        <taxon>Pseudomonadota</taxon>
        <taxon>Betaproteobacteria</taxon>
        <taxon>Neisseriales</taxon>
        <taxon>Chitinibacteraceae</taxon>
        <taxon>Formivibrio</taxon>
    </lineage>
</organism>
<dbReference type="Proteomes" id="UP000242869">
    <property type="component" value="Unassembled WGS sequence"/>
</dbReference>
<gene>
    <name evidence="1" type="ORF">SAMN05660284_02145</name>
</gene>
<keyword evidence="1" id="KW-0489">Methyltransferase</keyword>
<name>A0A1I5BFK1_9NEIS</name>
<dbReference type="Gene3D" id="3.40.50.150">
    <property type="entry name" value="Vaccinia Virus protein VP39"/>
    <property type="match status" value="1"/>
</dbReference>
<keyword evidence="1" id="KW-0808">Transferase</keyword>
<evidence type="ECO:0000313" key="1">
    <source>
        <dbReference type="EMBL" id="SFN73450.1"/>
    </source>
</evidence>
<dbReference type="OrthoDB" id="9805629at2"/>
<reference evidence="2" key="1">
    <citation type="submission" date="2016-10" db="EMBL/GenBank/DDBJ databases">
        <authorList>
            <person name="Varghese N."/>
            <person name="Submissions S."/>
        </authorList>
    </citation>
    <scope>NUCLEOTIDE SEQUENCE [LARGE SCALE GENOMIC DNA]</scope>
    <source>
        <strain evidence="2">DSM 6150</strain>
    </source>
</reference>
<keyword evidence="2" id="KW-1185">Reference proteome</keyword>
<protein>
    <submittedName>
        <fullName evidence="1">DNA adenine methylase</fullName>
    </submittedName>
</protein>
<dbReference type="InterPro" id="IPR029063">
    <property type="entry name" value="SAM-dependent_MTases_sf"/>
</dbReference>
<proteinExistence type="predicted"/>
<evidence type="ECO:0000313" key="2">
    <source>
        <dbReference type="Proteomes" id="UP000242869"/>
    </source>
</evidence>
<dbReference type="GO" id="GO:0032259">
    <property type="term" value="P:methylation"/>
    <property type="evidence" value="ECO:0007669"/>
    <property type="project" value="UniProtKB-KW"/>
</dbReference>
<dbReference type="AlphaFoldDB" id="A0A1I5BFK1"/>
<accession>A0A1I5BFK1</accession>